<keyword evidence="8" id="KW-0807">Transducer</keyword>
<dbReference type="GO" id="GO:0005886">
    <property type="term" value="C:plasma membrane"/>
    <property type="evidence" value="ECO:0007669"/>
    <property type="project" value="TreeGrafter"/>
</dbReference>
<keyword evidence="6 9" id="KW-0472">Membrane</keyword>
<feature type="transmembrane region" description="Helical" evidence="9">
    <location>
        <begin position="265"/>
        <end position="288"/>
    </location>
</feature>
<evidence type="ECO:0000313" key="10">
    <source>
        <dbReference type="EMBL" id="KAF3424615.1"/>
    </source>
</evidence>
<keyword evidence="5 9" id="KW-1133">Transmembrane helix</keyword>
<protein>
    <recommendedName>
        <fullName evidence="12">Odorant receptor</fullName>
    </recommendedName>
</protein>
<dbReference type="PANTHER" id="PTHR21137:SF42">
    <property type="entry name" value="ODORANT RECEPTOR 83A"/>
    <property type="match status" value="1"/>
</dbReference>
<dbReference type="Pfam" id="PF02949">
    <property type="entry name" value="7tm_6"/>
    <property type="match status" value="1"/>
</dbReference>
<comment type="caution">
    <text evidence="10">The sequence shown here is derived from an EMBL/GenBank/DDBJ whole genome shotgun (WGS) entry which is preliminary data.</text>
</comment>
<keyword evidence="4" id="KW-0552">Olfaction</keyword>
<dbReference type="AlphaFoldDB" id="A0A833VTL2"/>
<comment type="subcellular location">
    <subcellularLocation>
        <location evidence="1">Membrane</location>
        <topology evidence="1">Multi-pass membrane protein</topology>
    </subcellularLocation>
</comment>
<dbReference type="InterPro" id="IPR004117">
    <property type="entry name" value="7tm6_olfct_rcpt"/>
</dbReference>
<reference evidence="10" key="1">
    <citation type="submission" date="2019-11" db="EMBL/GenBank/DDBJ databases">
        <title>The nuclear and mitochondrial genomes of Frieseomelitta varia - a highly eusocial stingless bee (Meliponini) with a permanently sterile worker caste.</title>
        <authorList>
            <person name="Freitas F.C.P."/>
            <person name="Lourenco A.P."/>
            <person name="Nunes F.M.F."/>
            <person name="Paschoal A.R."/>
            <person name="Abreu F.C.P."/>
            <person name="Barbin F.O."/>
            <person name="Bataglia L."/>
            <person name="Cardoso-Junior C.A.M."/>
            <person name="Cervoni M.S."/>
            <person name="Silva S.R."/>
            <person name="Dalarmi F."/>
            <person name="Del Lama M.A."/>
            <person name="Depintor T.S."/>
            <person name="Ferreira K.M."/>
            <person name="Goria P.S."/>
            <person name="Jaskot M.C."/>
            <person name="Lago D.C."/>
            <person name="Luna-Lucena D."/>
            <person name="Moda L.M."/>
            <person name="Nascimento L."/>
            <person name="Pedrino M."/>
            <person name="Rabico F.O."/>
            <person name="Sanches F.C."/>
            <person name="Santos D.E."/>
            <person name="Santos C.G."/>
            <person name="Vieira J."/>
            <person name="Lopes T.F."/>
            <person name="Barchuk A.R."/>
            <person name="Hartfelder K."/>
            <person name="Simoes Z.L.P."/>
            <person name="Bitondi M.M.G."/>
            <person name="Pinheiro D.G."/>
        </authorList>
    </citation>
    <scope>NUCLEOTIDE SEQUENCE</scope>
    <source>
        <strain evidence="10">USP_RPSP 00005682</strain>
        <tissue evidence="10">Whole individual</tissue>
    </source>
</reference>
<evidence type="ECO:0008006" key="12">
    <source>
        <dbReference type="Google" id="ProtNLM"/>
    </source>
</evidence>
<feature type="transmembrane region" description="Helical" evidence="9">
    <location>
        <begin position="196"/>
        <end position="220"/>
    </location>
</feature>
<gene>
    <name evidence="10" type="ORF">E2986_02486</name>
</gene>
<sequence>MNEELKRGLRYVEPFVTIVGAWPLGPESATFLKILQPFIAPICFFLVSFSIWPGFYYIFFKERDGKRRLKMILPVFHSMFQLAQYIVVLSKMKNIRMVLDDIRNDWFDTTEENRQFFRECTKVGNKIMSILVIGVMGGGIGFRIILPLLKGRIVLPDNTTIRLLPCPIYLPFINDQVTPYYEIIFTLQALSGICNYTILISTNAIILMISLHMCGLIRILRKKMTDFTEKSIISEMSIQRNIVTIVEHHTKIKIFLSNGQTITEYICFLALANIVFLMCLLGYCVTLVPHD</sequence>
<keyword evidence="3 9" id="KW-0812">Transmembrane</keyword>
<evidence type="ECO:0000256" key="3">
    <source>
        <dbReference type="ARBA" id="ARBA00022692"/>
    </source>
</evidence>
<dbReference type="GO" id="GO:0007165">
    <property type="term" value="P:signal transduction"/>
    <property type="evidence" value="ECO:0007669"/>
    <property type="project" value="UniProtKB-KW"/>
</dbReference>
<dbReference type="GO" id="GO:0004984">
    <property type="term" value="F:olfactory receptor activity"/>
    <property type="evidence" value="ECO:0007669"/>
    <property type="project" value="InterPro"/>
</dbReference>
<evidence type="ECO:0000256" key="1">
    <source>
        <dbReference type="ARBA" id="ARBA00004141"/>
    </source>
</evidence>
<keyword evidence="7" id="KW-0675">Receptor</keyword>
<evidence type="ECO:0000256" key="9">
    <source>
        <dbReference type="SAM" id="Phobius"/>
    </source>
</evidence>
<dbReference type="GO" id="GO:0005549">
    <property type="term" value="F:odorant binding"/>
    <property type="evidence" value="ECO:0007669"/>
    <property type="project" value="InterPro"/>
</dbReference>
<name>A0A833VTL2_9HYME</name>
<evidence type="ECO:0000313" key="11">
    <source>
        <dbReference type="Proteomes" id="UP000655588"/>
    </source>
</evidence>
<evidence type="ECO:0000256" key="6">
    <source>
        <dbReference type="ARBA" id="ARBA00023136"/>
    </source>
</evidence>
<proteinExistence type="predicted"/>
<dbReference type="EMBL" id="WNWW01000455">
    <property type="protein sequence ID" value="KAF3424615.1"/>
    <property type="molecule type" value="Genomic_DNA"/>
</dbReference>
<keyword evidence="11" id="KW-1185">Reference proteome</keyword>
<evidence type="ECO:0000256" key="8">
    <source>
        <dbReference type="ARBA" id="ARBA00023224"/>
    </source>
</evidence>
<organism evidence="10 11">
    <name type="scientific">Frieseomelitta varia</name>
    <dbReference type="NCBI Taxonomy" id="561572"/>
    <lineage>
        <taxon>Eukaryota</taxon>
        <taxon>Metazoa</taxon>
        <taxon>Ecdysozoa</taxon>
        <taxon>Arthropoda</taxon>
        <taxon>Hexapoda</taxon>
        <taxon>Insecta</taxon>
        <taxon>Pterygota</taxon>
        <taxon>Neoptera</taxon>
        <taxon>Endopterygota</taxon>
        <taxon>Hymenoptera</taxon>
        <taxon>Apocrita</taxon>
        <taxon>Aculeata</taxon>
        <taxon>Apoidea</taxon>
        <taxon>Anthophila</taxon>
        <taxon>Apidae</taxon>
        <taxon>Frieseomelitta</taxon>
    </lineage>
</organism>
<dbReference type="PANTHER" id="PTHR21137">
    <property type="entry name" value="ODORANT RECEPTOR"/>
    <property type="match status" value="1"/>
</dbReference>
<keyword evidence="2" id="KW-0716">Sensory transduction</keyword>
<dbReference type="Proteomes" id="UP000655588">
    <property type="component" value="Unassembled WGS sequence"/>
</dbReference>
<evidence type="ECO:0000256" key="4">
    <source>
        <dbReference type="ARBA" id="ARBA00022725"/>
    </source>
</evidence>
<evidence type="ECO:0000256" key="2">
    <source>
        <dbReference type="ARBA" id="ARBA00022606"/>
    </source>
</evidence>
<accession>A0A833VTL2</accession>
<evidence type="ECO:0000256" key="5">
    <source>
        <dbReference type="ARBA" id="ARBA00022989"/>
    </source>
</evidence>
<feature type="transmembrane region" description="Helical" evidence="9">
    <location>
        <begin position="127"/>
        <end position="146"/>
    </location>
</feature>
<evidence type="ECO:0000256" key="7">
    <source>
        <dbReference type="ARBA" id="ARBA00023170"/>
    </source>
</evidence>
<feature type="transmembrane region" description="Helical" evidence="9">
    <location>
        <begin position="38"/>
        <end position="59"/>
    </location>
</feature>